<name>A0A926I718_9FIRM</name>
<feature type="transmembrane region" description="Helical" evidence="1">
    <location>
        <begin position="27"/>
        <end position="48"/>
    </location>
</feature>
<dbReference type="Pfam" id="PF06686">
    <property type="entry name" value="SpoIIIAC"/>
    <property type="match status" value="2"/>
</dbReference>
<protein>
    <submittedName>
        <fullName evidence="2">Stage III sporulation protein AD</fullName>
    </submittedName>
</protein>
<organism evidence="2 3">
    <name type="scientific">Fumia xinanensis</name>
    <dbReference type="NCBI Taxonomy" id="2763659"/>
    <lineage>
        <taxon>Bacteria</taxon>
        <taxon>Bacillati</taxon>
        <taxon>Bacillota</taxon>
        <taxon>Clostridia</taxon>
        <taxon>Eubacteriales</taxon>
        <taxon>Oscillospiraceae</taxon>
        <taxon>Fumia</taxon>
    </lineage>
</organism>
<evidence type="ECO:0000313" key="3">
    <source>
        <dbReference type="Proteomes" id="UP000610760"/>
    </source>
</evidence>
<accession>A0A926I718</accession>
<dbReference type="InterPro" id="IPR025664">
    <property type="entry name" value="Spore_III_AC/AD"/>
</dbReference>
<proteinExistence type="predicted"/>
<keyword evidence="1" id="KW-1133">Transmembrane helix</keyword>
<sequence>MNLIAVIGVGVVAAAFSLLFKQYKPEYSMMISCIGVVLIFSVILIEMIPAFSTMRNLMAQVSFSSEYIKIIMKCLGICYLTEIGSQLCKESGQLAISSKIELAGKVMVLVLSLPMFEELLKTALNLINI</sequence>
<dbReference type="AlphaFoldDB" id="A0A926I718"/>
<gene>
    <name evidence="2" type="ORF">H8710_05150</name>
</gene>
<dbReference type="EMBL" id="JACRSV010000001">
    <property type="protein sequence ID" value="MBC8559456.1"/>
    <property type="molecule type" value="Genomic_DNA"/>
</dbReference>
<keyword evidence="3" id="KW-1185">Reference proteome</keyword>
<evidence type="ECO:0000313" key="2">
    <source>
        <dbReference type="EMBL" id="MBC8559456.1"/>
    </source>
</evidence>
<reference evidence="2" key="1">
    <citation type="submission" date="2020-08" db="EMBL/GenBank/DDBJ databases">
        <title>Genome public.</title>
        <authorList>
            <person name="Liu C."/>
            <person name="Sun Q."/>
        </authorList>
    </citation>
    <scope>NUCLEOTIDE SEQUENCE</scope>
    <source>
        <strain evidence="2">NSJ-33</strain>
    </source>
</reference>
<keyword evidence="1" id="KW-0812">Transmembrane</keyword>
<keyword evidence="1" id="KW-0472">Membrane</keyword>
<evidence type="ECO:0000256" key="1">
    <source>
        <dbReference type="SAM" id="Phobius"/>
    </source>
</evidence>
<dbReference type="Proteomes" id="UP000610760">
    <property type="component" value="Unassembled WGS sequence"/>
</dbReference>
<comment type="caution">
    <text evidence="2">The sequence shown here is derived from an EMBL/GenBank/DDBJ whole genome shotgun (WGS) entry which is preliminary data.</text>
</comment>
<dbReference type="RefSeq" id="WP_249294349.1">
    <property type="nucleotide sequence ID" value="NZ_JACRSV010000001.1"/>
</dbReference>